<organism evidence="1 2">
    <name type="scientific">Danio rerio</name>
    <name type="common">Zebrafish</name>
    <name type="synonym">Brachydanio rerio</name>
    <dbReference type="NCBI Taxonomy" id="7955"/>
    <lineage>
        <taxon>Eukaryota</taxon>
        <taxon>Metazoa</taxon>
        <taxon>Chordata</taxon>
        <taxon>Craniata</taxon>
        <taxon>Vertebrata</taxon>
        <taxon>Euteleostomi</taxon>
        <taxon>Actinopterygii</taxon>
        <taxon>Neopterygii</taxon>
        <taxon>Teleostei</taxon>
        <taxon>Ostariophysi</taxon>
        <taxon>Cypriniformes</taxon>
        <taxon>Danionidae</taxon>
        <taxon>Danioninae</taxon>
        <taxon>Danio</taxon>
    </lineage>
</organism>
<sequence length="167" mass="18648">MELHVVHIKEEYNSLEQAVGDSSGVAVLGFFYEESENANKNYDAIINSLTNITHPESNAALGAISLDMLIPNEDLDKYFRYEGSLTTPGCAEAVVWTIFEKTIPLSKEQLSAFSNLTFSDGAAMVNTFRPIQLRYDRPVYYSRSYIFHVSTILLVSSVFTSLCVLTV</sequence>
<dbReference type="Proteomes" id="UP000000437">
    <property type="component" value="Chromosome 15"/>
</dbReference>
<evidence type="ECO:0000313" key="2">
    <source>
        <dbReference type="RefSeq" id="XP_073779142.1"/>
    </source>
</evidence>
<dbReference type="RefSeq" id="XP_073779142.1">
    <property type="nucleotide sequence ID" value="XM_073923041.1"/>
</dbReference>
<name>A0AC58HAX5_DANRE</name>
<evidence type="ECO:0000313" key="1">
    <source>
        <dbReference type="Proteomes" id="UP000000437"/>
    </source>
</evidence>
<accession>A0AC58HAX5</accession>
<gene>
    <name evidence="2" type="primary">ca4b</name>
</gene>
<reference evidence="2" key="1">
    <citation type="submission" date="2025-08" db="UniProtKB">
        <authorList>
            <consortium name="RefSeq"/>
        </authorList>
    </citation>
    <scope>IDENTIFICATION</scope>
    <source>
        <strain evidence="2">Tuebingen</strain>
        <tissue evidence="2">Fibroblasts and whole tissue</tissue>
    </source>
</reference>
<protein>
    <submittedName>
        <fullName evidence="2">Carbonic anhydrase 4b isoform X1</fullName>
    </submittedName>
</protein>
<keyword evidence="1" id="KW-1185">Reference proteome</keyword>
<proteinExistence type="predicted"/>